<reference evidence="2" key="1">
    <citation type="submission" date="2018-02" db="EMBL/GenBank/DDBJ databases">
        <title>Rhizophora mucronata_Transcriptome.</title>
        <authorList>
            <person name="Meera S.P."/>
            <person name="Sreeshan A."/>
            <person name="Augustine A."/>
        </authorList>
    </citation>
    <scope>NUCLEOTIDE SEQUENCE</scope>
    <source>
        <tissue evidence="2">Leaf</tissue>
    </source>
</reference>
<feature type="chain" id="PRO_5015187088" evidence="1">
    <location>
        <begin position="22"/>
        <end position="39"/>
    </location>
</feature>
<accession>A0A2P2R5C1</accession>
<protein>
    <submittedName>
        <fullName evidence="2">Uncharacterized protein</fullName>
    </submittedName>
</protein>
<evidence type="ECO:0000313" key="2">
    <source>
        <dbReference type="EMBL" id="MBX74367.1"/>
    </source>
</evidence>
<dbReference type="AlphaFoldDB" id="A0A2P2R5C1"/>
<proteinExistence type="predicted"/>
<organism evidence="2">
    <name type="scientific">Rhizophora mucronata</name>
    <name type="common">Asiatic mangrove</name>
    <dbReference type="NCBI Taxonomy" id="61149"/>
    <lineage>
        <taxon>Eukaryota</taxon>
        <taxon>Viridiplantae</taxon>
        <taxon>Streptophyta</taxon>
        <taxon>Embryophyta</taxon>
        <taxon>Tracheophyta</taxon>
        <taxon>Spermatophyta</taxon>
        <taxon>Magnoliopsida</taxon>
        <taxon>eudicotyledons</taxon>
        <taxon>Gunneridae</taxon>
        <taxon>Pentapetalae</taxon>
        <taxon>rosids</taxon>
        <taxon>fabids</taxon>
        <taxon>Malpighiales</taxon>
        <taxon>Rhizophoraceae</taxon>
        <taxon>Rhizophora</taxon>
    </lineage>
</organism>
<evidence type="ECO:0000256" key="1">
    <source>
        <dbReference type="SAM" id="SignalP"/>
    </source>
</evidence>
<feature type="signal peptide" evidence="1">
    <location>
        <begin position="1"/>
        <end position="21"/>
    </location>
</feature>
<sequence length="39" mass="4545">MISNANLCQIIFSLFFNVIHACHELFYLFFPHACLLINS</sequence>
<name>A0A2P2R5C1_RHIMU</name>
<keyword evidence="1" id="KW-0732">Signal</keyword>
<dbReference type="EMBL" id="GGEC01093883">
    <property type="protein sequence ID" value="MBX74367.1"/>
    <property type="molecule type" value="Transcribed_RNA"/>
</dbReference>